<evidence type="ECO:0000256" key="2">
    <source>
        <dbReference type="ARBA" id="ARBA00010265"/>
    </source>
</evidence>
<dbReference type="InterPro" id="IPR005498">
    <property type="entry name" value="T4SS_VirB10/TraB/TrbI"/>
</dbReference>
<evidence type="ECO:0000313" key="9">
    <source>
        <dbReference type="EMBL" id="MBS7458573.1"/>
    </source>
</evidence>
<reference evidence="8" key="2">
    <citation type="submission" date="2021-04" db="EMBL/GenBank/DDBJ databases">
        <authorList>
            <person name="Karlyshev A.V."/>
        </authorList>
    </citation>
    <scope>NUCLEOTIDE SEQUENCE</scope>
    <source>
        <strain evidence="8">LMG 29479</strain>
    </source>
</reference>
<evidence type="ECO:0000256" key="1">
    <source>
        <dbReference type="ARBA" id="ARBA00004167"/>
    </source>
</evidence>
<keyword evidence="10" id="KW-1185">Reference proteome</keyword>
<organism evidence="8">
    <name type="scientific">Coralloluteibacterium stylophorae</name>
    <dbReference type="NCBI Taxonomy" id="1776034"/>
    <lineage>
        <taxon>Bacteria</taxon>
        <taxon>Pseudomonadati</taxon>
        <taxon>Pseudomonadota</taxon>
        <taxon>Gammaproteobacteria</taxon>
        <taxon>Lysobacterales</taxon>
        <taxon>Lysobacteraceae</taxon>
        <taxon>Coralloluteibacterium</taxon>
    </lineage>
</organism>
<proteinExistence type="inferred from homology"/>
<evidence type="ECO:0000313" key="10">
    <source>
        <dbReference type="Proteomes" id="UP000675747"/>
    </source>
</evidence>
<dbReference type="InterPro" id="IPR042217">
    <property type="entry name" value="T4SS_VirB10/TrbI"/>
</dbReference>
<evidence type="ECO:0000256" key="4">
    <source>
        <dbReference type="ARBA" id="ARBA00022989"/>
    </source>
</evidence>
<reference evidence="9 10" key="1">
    <citation type="journal article" date="2021" name="Microbiol. Resour. Announc.">
        <title>Draft Genome Sequence of Coralloluteibacterium stylophorae LMG 29479T.</title>
        <authorList>
            <person name="Karlyshev A.V."/>
            <person name="Kudryashova E.B."/>
            <person name="Ariskina E.V."/>
            <person name="Conroy A.P."/>
            <person name="Abidueva E.Y."/>
        </authorList>
    </citation>
    <scope>NUCLEOTIDE SEQUENCE [LARGE SCALE GENOMIC DNA]</scope>
    <source>
        <strain evidence="9 10">LMG 29479</strain>
    </source>
</reference>
<dbReference type="RefSeq" id="WP_211927978.1">
    <property type="nucleotide sequence ID" value="NZ_JAGQFT020000012.1"/>
</dbReference>
<protein>
    <submittedName>
        <fullName evidence="8">TrbI/VirB10 family protein</fullName>
    </submittedName>
</protein>
<evidence type="ECO:0000313" key="8">
    <source>
        <dbReference type="EMBL" id="MBR0564116.1"/>
    </source>
</evidence>
<evidence type="ECO:0000256" key="7">
    <source>
        <dbReference type="SAM" id="Phobius"/>
    </source>
</evidence>
<evidence type="ECO:0000256" key="3">
    <source>
        <dbReference type="ARBA" id="ARBA00022692"/>
    </source>
</evidence>
<accession>A0A8J7VXL2</accession>
<keyword evidence="5 7" id="KW-0472">Membrane</keyword>
<feature type="transmembrane region" description="Helical" evidence="7">
    <location>
        <begin position="53"/>
        <end position="72"/>
    </location>
</feature>
<dbReference type="Proteomes" id="UP000675747">
    <property type="component" value="Unassembled WGS sequence"/>
</dbReference>
<keyword evidence="4 7" id="KW-1133">Transmembrane helix</keyword>
<feature type="region of interest" description="Disordered" evidence="6">
    <location>
        <begin position="76"/>
        <end position="120"/>
    </location>
</feature>
<comment type="subcellular location">
    <subcellularLocation>
        <location evidence="1">Membrane</location>
        <topology evidence="1">Single-pass membrane protein</topology>
    </subcellularLocation>
</comment>
<dbReference type="EMBL" id="JAGQFT020000012">
    <property type="protein sequence ID" value="MBS7458573.1"/>
    <property type="molecule type" value="Genomic_DNA"/>
</dbReference>
<comment type="caution">
    <text evidence="8">The sequence shown here is derived from an EMBL/GenBank/DDBJ whole genome shotgun (WGS) entry which is preliminary data.</text>
</comment>
<dbReference type="AlphaFoldDB" id="A0A8J7VXL2"/>
<feature type="region of interest" description="Disordered" evidence="6">
    <location>
        <begin position="1"/>
        <end position="36"/>
    </location>
</feature>
<dbReference type="Pfam" id="PF03743">
    <property type="entry name" value="TrbI"/>
    <property type="match status" value="1"/>
</dbReference>
<comment type="similarity">
    <text evidence="2">Belongs to the TrbI/VirB10 family.</text>
</comment>
<name>A0A8J7VXL2_9GAMM</name>
<dbReference type="EMBL" id="JAGQFT010000241">
    <property type="protein sequence ID" value="MBR0564116.1"/>
    <property type="molecule type" value="Genomic_DNA"/>
</dbReference>
<dbReference type="Gene3D" id="2.40.128.260">
    <property type="entry name" value="Type IV secretion system, VirB10/TraB/TrbI"/>
    <property type="match status" value="2"/>
</dbReference>
<dbReference type="GO" id="GO:0016020">
    <property type="term" value="C:membrane"/>
    <property type="evidence" value="ECO:0007669"/>
    <property type="project" value="UniProtKB-SubCell"/>
</dbReference>
<evidence type="ECO:0000256" key="5">
    <source>
        <dbReference type="ARBA" id="ARBA00023136"/>
    </source>
</evidence>
<dbReference type="CDD" id="cd16429">
    <property type="entry name" value="VirB10"/>
    <property type="match status" value="1"/>
</dbReference>
<sequence>MSQTPFNEQDESARPSPQSQNPYVRREPHEAPELDAEAPYLRADDVQRLNRKALLFLAAIVVVLAALAAWIFSGGLSQPKAEPRRPTSERVVIPAAPRDLPQLPPERPLAQAATPPEQLPPLPVIDDAGPSMVPAMPAMPGTQRDRDRRLSLLERRMQDANGVVSAANEGAAVAPDGAGGAGFPAMAGTQAQLQGQQGPPGGVTSVRPLYRPSTLLLRGTYIRCILQSRVISDFPGYTSCLVTEPVYSVDGKRLLLPRGSKVQGSYGADDMIGDRVAIVWDRITTPTGLDINMRSPGVDMLGSAGNAGHYSAHWGQRIASSLLISIVSDVFKYAAAESGPQQTSIANGAVVQNPYESNTARTLERIANAAADQAMRRPPTATINQGTIVNVYVARDIDFSAVIR</sequence>
<gene>
    <name evidence="9" type="ORF">KB893_015645</name>
    <name evidence="8" type="ORF">KB893_16650</name>
</gene>
<evidence type="ECO:0000256" key="6">
    <source>
        <dbReference type="SAM" id="MobiDB-lite"/>
    </source>
</evidence>
<keyword evidence="3 7" id="KW-0812">Transmembrane</keyword>